<organism evidence="4 5">
    <name type="scientific">Thermosediminibacter oceani (strain ATCC BAA-1034 / DSM 16646 / JW/IW-1228P)</name>
    <dbReference type="NCBI Taxonomy" id="555079"/>
    <lineage>
        <taxon>Bacteria</taxon>
        <taxon>Bacillati</taxon>
        <taxon>Bacillota</taxon>
        <taxon>Clostridia</taxon>
        <taxon>Thermosediminibacterales</taxon>
        <taxon>Thermosediminibacteraceae</taxon>
        <taxon>Thermosediminibacter</taxon>
    </lineage>
</organism>
<dbReference type="EMBL" id="CP002131">
    <property type="protein sequence ID" value="ADL08141.1"/>
    <property type="molecule type" value="Genomic_DNA"/>
</dbReference>
<dbReference type="SUPFAM" id="SSF54980">
    <property type="entry name" value="EF-G C-terminal domain-like"/>
    <property type="match status" value="1"/>
</dbReference>
<dbReference type="Gene3D" id="3.30.70.240">
    <property type="match status" value="1"/>
</dbReference>
<proteinExistence type="inferred from homology"/>
<dbReference type="InterPro" id="IPR023582">
    <property type="entry name" value="Impact"/>
</dbReference>
<evidence type="ECO:0000259" key="2">
    <source>
        <dbReference type="Pfam" id="PF01205"/>
    </source>
</evidence>
<accession>D9RXR7</accession>
<keyword evidence="5" id="KW-1185">Reference proteome</keyword>
<dbReference type="Pfam" id="PF01205">
    <property type="entry name" value="Impact_N"/>
    <property type="match status" value="1"/>
</dbReference>
<dbReference type="InterPro" id="IPR020568">
    <property type="entry name" value="Ribosomal_Su5_D2-typ_SF"/>
</dbReference>
<dbReference type="InterPro" id="IPR001498">
    <property type="entry name" value="Impact_N"/>
</dbReference>
<dbReference type="GO" id="GO:0006446">
    <property type="term" value="P:regulation of translational initiation"/>
    <property type="evidence" value="ECO:0007669"/>
    <property type="project" value="TreeGrafter"/>
</dbReference>
<dbReference type="KEGG" id="toc:Toce_1386"/>
<dbReference type="SUPFAM" id="SSF54211">
    <property type="entry name" value="Ribosomal protein S5 domain 2-like"/>
    <property type="match status" value="1"/>
</dbReference>
<comment type="similarity">
    <text evidence="1">Belongs to the IMPACT family.</text>
</comment>
<dbReference type="HOGENOM" id="CLU_083552_2_1_9"/>
<feature type="domain" description="Impact N-terminal" evidence="2">
    <location>
        <begin position="29"/>
        <end position="132"/>
    </location>
</feature>
<evidence type="ECO:0000256" key="1">
    <source>
        <dbReference type="ARBA" id="ARBA00007665"/>
    </source>
</evidence>
<gene>
    <name evidence="4" type="ordered locus">Toce_1386</name>
</gene>
<evidence type="ECO:0000313" key="5">
    <source>
        <dbReference type="Proteomes" id="UP000000272"/>
    </source>
</evidence>
<evidence type="ECO:0008006" key="6">
    <source>
        <dbReference type="Google" id="ProtNLM"/>
    </source>
</evidence>
<evidence type="ECO:0000313" key="4">
    <source>
        <dbReference type="EMBL" id="ADL08141.1"/>
    </source>
</evidence>
<reference evidence="4 5" key="1">
    <citation type="journal article" date="2010" name="Stand. Genomic Sci.">
        <title>Complete genome sequence of Thermosediminibacter oceani type strain (JW/IW-1228P).</title>
        <authorList>
            <person name="Pitluck S."/>
            <person name="Yasawong M."/>
            <person name="Munk C."/>
            <person name="Nolan M."/>
            <person name="Lapidus A."/>
            <person name="Lucas S."/>
            <person name="Glavina Del Rio T."/>
            <person name="Tice H."/>
            <person name="Cheng J.F."/>
            <person name="Bruce D."/>
            <person name="Detter C."/>
            <person name="Tapia R."/>
            <person name="Han C."/>
            <person name="Goodwin L."/>
            <person name="Liolios K."/>
            <person name="Ivanova N."/>
            <person name="Mavromatis K."/>
            <person name="Mikhailova N."/>
            <person name="Pati A."/>
            <person name="Chen A."/>
            <person name="Palaniappan K."/>
            <person name="Land M."/>
            <person name="Hauser L."/>
            <person name="Chang Y.J."/>
            <person name="Jeffries C.D."/>
            <person name="Rohde M."/>
            <person name="Spring S."/>
            <person name="Sikorski J."/>
            <person name="Goker M."/>
            <person name="Woyke T."/>
            <person name="Bristow J."/>
            <person name="Eisen J.A."/>
            <person name="Markowitz V."/>
            <person name="Hugenholtz P."/>
            <person name="Kyrpides N.C."/>
            <person name="Klenk H.P."/>
        </authorList>
    </citation>
    <scope>NUCLEOTIDE SEQUENCE [LARGE SCALE GENOMIC DNA]</scope>
    <source>
        <strain evidence="5">ATCC BAA-1034 / DSM 16646 / JW/IW-1228P</strain>
    </source>
</reference>
<dbReference type="InterPro" id="IPR036956">
    <property type="entry name" value="Impact_N_sf"/>
</dbReference>
<dbReference type="Pfam" id="PF09186">
    <property type="entry name" value="DUF1949"/>
    <property type="match status" value="1"/>
</dbReference>
<dbReference type="InterPro" id="IPR015269">
    <property type="entry name" value="UPF0029_Impact_C"/>
</dbReference>
<dbReference type="eggNOG" id="COG1739">
    <property type="taxonomic scope" value="Bacteria"/>
</dbReference>
<dbReference type="InterPro" id="IPR015796">
    <property type="entry name" value="Impact_YigZ-like"/>
</dbReference>
<dbReference type="AlphaFoldDB" id="D9RXR7"/>
<evidence type="ECO:0000259" key="3">
    <source>
        <dbReference type="Pfam" id="PF09186"/>
    </source>
</evidence>
<protein>
    <recommendedName>
        <fullName evidence="6">Impact N-terminal domain-containing protein</fullName>
    </recommendedName>
</protein>
<dbReference type="PANTHER" id="PTHR16301:SF20">
    <property type="entry name" value="IMPACT FAMILY MEMBER YIGZ"/>
    <property type="match status" value="1"/>
</dbReference>
<feature type="domain" description="UPF0029" evidence="3">
    <location>
        <begin position="151"/>
        <end position="199"/>
    </location>
</feature>
<dbReference type="GO" id="GO:0005737">
    <property type="term" value="C:cytoplasm"/>
    <property type="evidence" value="ECO:0007669"/>
    <property type="project" value="TreeGrafter"/>
</dbReference>
<dbReference type="NCBIfam" id="TIGR00257">
    <property type="entry name" value="IMPACT_YIGZ"/>
    <property type="match status" value="1"/>
</dbReference>
<dbReference type="Gene3D" id="3.30.230.30">
    <property type="entry name" value="Impact, N-terminal domain"/>
    <property type="match status" value="1"/>
</dbReference>
<dbReference type="PANTHER" id="PTHR16301">
    <property type="entry name" value="IMPACT-RELATED"/>
    <property type="match status" value="1"/>
</dbReference>
<dbReference type="InterPro" id="IPR035647">
    <property type="entry name" value="EFG_III/V"/>
</dbReference>
<name>D9RXR7_THEOJ</name>
<dbReference type="STRING" id="555079.Toce_1386"/>
<dbReference type="Proteomes" id="UP000000272">
    <property type="component" value="Chromosome"/>
</dbReference>
<sequence>MTHIGVPALMSINEFLTVEKEAESVIIIKKSKFIASVKPVSTVGEAEEFINSVRKNRWDATHNVYAYCVGLGNEEIQKSSDDGEPSGTAGRPTLEVIRSMGLKNVVVVVSRYFGGILLGAGGLVRAYSKSAKVGIEKAGIIKMIKCNEYLLTFDYALLGRLETVMRNNNFLIGDVNYGEKVKMRVYVPVGEVGRFENCVKELGVNPAMIDHVKTCFVKFHP</sequence>